<evidence type="ECO:0000313" key="2">
    <source>
        <dbReference type="Proteomes" id="UP000008808"/>
    </source>
</evidence>
<gene>
    <name evidence="1" type="ordered locus">ELI_11665</name>
</gene>
<evidence type="ECO:0000313" key="1">
    <source>
        <dbReference type="EMBL" id="ABC64425.1"/>
    </source>
</evidence>
<dbReference type="AlphaFoldDB" id="Q2N7B6"/>
<keyword evidence="2" id="KW-1185">Reference proteome</keyword>
<accession>Q2N7B6</accession>
<protein>
    <submittedName>
        <fullName evidence="1">Uncharacterized protein</fullName>
    </submittedName>
</protein>
<dbReference type="EMBL" id="CP000157">
    <property type="protein sequence ID" value="ABC64425.1"/>
    <property type="molecule type" value="Genomic_DNA"/>
</dbReference>
<name>Q2N7B6_ERYLH</name>
<organism evidence="1 2">
    <name type="scientific">Erythrobacter litoralis (strain HTCC2594)</name>
    <dbReference type="NCBI Taxonomy" id="314225"/>
    <lineage>
        <taxon>Bacteria</taxon>
        <taxon>Pseudomonadati</taxon>
        <taxon>Pseudomonadota</taxon>
        <taxon>Alphaproteobacteria</taxon>
        <taxon>Sphingomonadales</taxon>
        <taxon>Erythrobacteraceae</taxon>
        <taxon>Erythrobacter/Porphyrobacter group</taxon>
        <taxon>Erythrobacter</taxon>
    </lineage>
</organism>
<dbReference type="OrthoDB" id="7409900at2"/>
<dbReference type="KEGG" id="eli:ELI_11665"/>
<reference evidence="2" key="1">
    <citation type="journal article" date="2009" name="J. Bacteriol.">
        <title>Complete genome sequence of Erythrobacter litoralis HTCC2594.</title>
        <authorList>
            <person name="Oh H.M."/>
            <person name="Giovannoni S.J."/>
            <person name="Ferriera S."/>
            <person name="Johnson J."/>
            <person name="Cho J.C."/>
        </authorList>
    </citation>
    <scope>NUCLEOTIDE SEQUENCE [LARGE SCALE GENOMIC DNA]</scope>
    <source>
        <strain evidence="2">HTCC2594</strain>
    </source>
</reference>
<dbReference type="RefSeq" id="WP_011415248.1">
    <property type="nucleotide sequence ID" value="NC_007722.1"/>
</dbReference>
<sequence>MRLGIVGCALGMHRVDHTKVRKVYGRETSHCSRCRQVLEQEPEGHWIVPPMHDAGLGQRPR</sequence>
<dbReference type="HOGENOM" id="CLU_2915432_0_0_5"/>
<proteinExistence type="predicted"/>
<dbReference type="Proteomes" id="UP000008808">
    <property type="component" value="Chromosome"/>
</dbReference>